<comment type="caution">
    <text evidence="2">The sequence shown here is derived from an EMBL/GenBank/DDBJ whole genome shotgun (WGS) entry which is preliminary data.</text>
</comment>
<feature type="compositionally biased region" description="Polar residues" evidence="1">
    <location>
        <begin position="42"/>
        <end position="57"/>
    </location>
</feature>
<gene>
    <name evidence="2" type="ORF">NG799_17425</name>
</gene>
<sequence>MQFTQAAVPPTDSTVPLLGVDVFFVAIAKQIPQLETDPYSPGSISPGTAQKLSESLC</sequence>
<accession>A0ABT2MTM7</accession>
<evidence type="ECO:0000313" key="2">
    <source>
        <dbReference type="EMBL" id="MCT7968096.1"/>
    </source>
</evidence>
<proteinExistence type="predicted"/>
<name>A0ABT2MTM7_9CYAN</name>
<organism evidence="2 3">
    <name type="scientific">Laspinema palackyanum D2a</name>
    <dbReference type="NCBI Taxonomy" id="2953684"/>
    <lineage>
        <taxon>Bacteria</taxon>
        <taxon>Bacillati</taxon>
        <taxon>Cyanobacteriota</taxon>
        <taxon>Cyanophyceae</taxon>
        <taxon>Oscillatoriophycideae</taxon>
        <taxon>Oscillatoriales</taxon>
        <taxon>Laspinemataceae</taxon>
        <taxon>Laspinema</taxon>
        <taxon>Laspinema palackyanum</taxon>
    </lineage>
</organism>
<protein>
    <submittedName>
        <fullName evidence="2">Uncharacterized protein</fullName>
    </submittedName>
</protein>
<dbReference type="EMBL" id="JAMXFF010000027">
    <property type="protein sequence ID" value="MCT7968096.1"/>
    <property type="molecule type" value="Genomic_DNA"/>
</dbReference>
<dbReference type="Proteomes" id="UP001525890">
    <property type="component" value="Unassembled WGS sequence"/>
</dbReference>
<evidence type="ECO:0000256" key="1">
    <source>
        <dbReference type="SAM" id="MobiDB-lite"/>
    </source>
</evidence>
<reference evidence="2 3" key="1">
    <citation type="journal article" date="2022" name="Front. Microbiol.">
        <title>High genomic differentiation and limited gene flow indicate recent cryptic speciation within the genus Laspinema (cyanobacteria).</title>
        <authorList>
            <person name="Stanojkovic A."/>
            <person name="Skoupy S."/>
            <person name="Skaloud P."/>
            <person name="Dvorak P."/>
        </authorList>
    </citation>
    <scope>NUCLEOTIDE SEQUENCE [LARGE SCALE GENOMIC DNA]</scope>
    <source>
        <strain evidence="2 3">D2a</strain>
    </source>
</reference>
<evidence type="ECO:0000313" key="3">
    <source>
        <dbReference type="Proteomes" id="UP001525890"/>
    </source>
</evidence>
<dbReference type="RefSeq" id="WP_368007639.1">
    <property type="nucleotide sequence ID" value="NZ_JAMXFF010000027.1"/>
</dbReference>
<keyword evidence="3" id="KW-1185">Reference proteome</keyword>
<feature type="region of interest" description="Disordered" evidence="1">
    <location>
        <begin position="35"/>
        <end position="57"/>
    </location>
</feature>